<organism evidence="3 4">
    <name type="scientific">Kurthia gibsonii</name>
    <dbReference type="NCBI Taxonomy" id="33946"/>
    <lineage>
        <taxon>Bacteria</taxon>
        <taxon>Bacillati</taxon>
        <taxon>Bacillota</taxon>
        <taxon>Bacilli</taxon>
        <taxon>Bacillales</taxon>
        <taxon>Caryophanaceae</taxon>
        <taxon>Kurthia</taxon>
    </lineage>
</organism>
<evidence type="ECO:0000313" key="4">
    <source>
        <dbReference type="Proteomes" id="UP001398420"/>
    </source>
</evidence>
<evidence type="ECO:0000313" key="3">
    <source>
        <dbReference type="EMBL" id="MEL5989590.1"/>
    </source>
</evidence>
<dbReference type="EMBL" id="JBCEWA010000016">
    <property type="protein sequence ID" value="MEL5989590.1"/>
    <property type="molecule type" value="Genomic_DNA"/>
</dbReference>
<dbReference type="Gene3D" id="1.10.1040.10">
    <property type="entry name" value="N-(1-d-carboxylethyl)-l-norvaline Dehydrogenase, domain 2"/>
    <property type="match status" value="1"/>
</dbReference>
<accession>A0ABU9LQR3</accession>
<dbReference type="Pfam" id="PF08546">
    <property type="entry name" value="ApbA_C"/>
    <property type="match status" value="1"/>
</dbReference>
<evidence type="ECO:0000259" key="1">
    <source>
        <dbReference type="Pfam" id="PF02558"/>
    </source>
</evidence>
<dbReference type="Gene3D" id="3.40.50.720">
    <property type="entry name" value="NAD(P)-binding Rossmann-like Domain"/>
    <property type="match status" value="1"/>
</dbReference>
<protein>
    <submittedName>
        <fullName evidence="3">2-dehydropantoate 2-reductase N-terminal domain-containing protein</fullName>
    </submittedName>
</protein>
<dbReference type="InterPro" id="IPR013328">
    <property type="entry name" value="6PGD_dom2"/>
</dbReference>
<dbReference type="PANTHER" id="PTHR21708:SF26">
    <property type="entry name" value="2-DEHYDROPANTOATE 2-REDUCTASE"/>
    <property type="match status" value="1"/>
</dbReference>
<evidence type="ECO:0000259" key="2">
    <source>
        <dbReference type="Pfam" id="PF08546"/>
    </source>
</evidence>
<dbReference type="PANTHER" id="PTHR21708">
    <property type="entry name" value="PROBABLE 2-DEHYDROPANTOATE 2-REDUCTASE"/>
    <property type="match status" value="1"/>
</dbReference>
<dbReference type="InterPro" id="IPR036291">
    <property type="entry name" value="NAD(P)-bd_dom_sf"/>
</dbReference>
<name>A0ABU9LQR3_9BACL</name>
<dbReference type="SUPFAM" id="SSF51735">
    <property type="entry name" value="NAD(P)-binding Rossmann-fold domains"/>
    <property type="match status" value="1"/>
</dbReference>
<comment type="caution">
    <text evidence="3">The sequence shown here is derived from an EMBL/GenBank/DDBJ whole genome shotgun (WGS) entry which is preliminary data.</text>
</comment>
<keyword evidence="4" id="KW-1185">Reference proteome</keyword>
<sequence length="333" mass="37895">MKIAIIGATGKGLTVAAYLQKIYPDVTILDVPMEPLEQIQSRGVTIYSSTTFLTNFVVKPIEACASDYDFVFLFAHPFYNKNILPILKSTLQQRCFIVSFQENLSDWELIQSFQNFPVLSAVCKFETYVKQHHQVVVTSPHTSLNQVAFDLYDSHPSYFYYAEEVKSVLDTIGCTQIVRTAFDIKWTQAIFSGAIDRLASALNCLYGDILHHPIALQSSIHLVDEIVRIAKKYNITLAKTSELDYAALIIDSDTKKTEMMPIIEKLLLPYQKIPSNQDAYLIDELLEVATLVDQPTPYLETLAHCLHEKNEEDFHRNIACFQPLVTGTLWRQE</sequence>
<proteinExistence type="predicted"/>
<gene>
    <name evidence="3" type="ORF">AAF454_14390</name>
</gene>
<feature type="domain" description="Ketopantoate reductase C-terminal" evidence="2">
    <location>
        <begin position="184"/>
        <end position="309"/>
    </location>
</feature>
<dbReference type="InterPro" id="IPR051402">
    <property type="entry name" value="KPR-Related"/>
</dbReference>
<dbReference type="Proteomes" id="UP001398420">
    <property type="component" value="Unassembled WGS sequence"/>
</dbReference>
<dbReference type="Pfam" id="PF02558">
    <property type="entry name" value="ApbA"/>
    <property type="match status" value="1"/>
</dbReference>
<dbReference type="InterPro" id="IPR013332">
    <property type="entry name" value="KPR_N"/>
</dbReference>
<reference evidence="3 4" key="1">
    <citation type="submission" date="2024-04" db="EMBL/GenBank/DDBJ databases">
        <authorList>
            <person name="Wu Y.S."/>
            <person name="Zhang L."/>
        </authorList>
    </citation>
    <scope>NUCLEOTIDE SEQUENCE [LARGE SCALE GENOMIC DNA]</scope>
    <source>
        <strain evidence="3 4">KG-01</strain>
    </source>
</reference>
<dbReference type="InterPro" id="IPR013752">
    <property type="entry name" value="KPA_reductase"/>
</dbReference>
<feature type="domain" description="Ketopantoate reductase N-terminal" evidence="1">
    <location>
        <begin position="3"/>
        <end position="140"/>
    </location>
</feature>
<dbReference type="RefSeq" id="WP_068453884.1">
    <property type="nucleotide sequence ID" value="NZ_JBBCRB010000001.1"/>
</dbReference>